<evidence type="ECO:0008006" key="3">
    <source>
        <dbReference type="Google" id="ProtNLM"/>
    </source>
</evidence>
<evidence type="ECO:0000256" key="1">
    <source>
        <dbReference type="SAM" id="MobiDB-lite"/>
    </source>
</evidence>
<feature type="compositionally biased region" description="Acidic residues" evidence="1">
    <location>
        <begin position="162"/>
        <end position="179"/>
    </location>
</feature>
<dbReference type="InterPro" id="IPR004446">
    <property type="entry name" value="Heptose_bisP_phosphatase"/>
</dbReference>
<feature type="compositionally biased region" description="Acidic residues" evidence="1">
    <location>
        <begin position="134"/>
        <end position="149"/>
    </location>
</feature>
<protein>
    <recommendedName>
        <fullName evidence="3">D,D-heptose 1,7-bisphosphate phosphatase</fullName>
    </recommendedName>
</protein>
<dbReference type="GO" id="GO:0005975">
    <property type="term" value="P:carbohydrate metabolic process"/>
    <property type="evidence" value="ECO:0007669"/>
    <property type="project" value="InterPro"/>
</dbReference>
<dbReference type="InterPro" id="IPR036412">
    <property type="entry name" value="HAD-like_sf"/>
</dbReference>
<name>X0SYZ5_9ZZZZ</name>
<dbReference type="Gene3D" id="3.40.50.1000">
    <property type="entry name" value="HAD superfamily/HAD-like"/>
    <property type="match status" value="1"/>
</dbReference>
<proteinExistence type="predicted"/>
<sequence length="281" mass="30103">ECDCRKPKPGLILQAAEDFRIDLSASWTVGDTWRDIAAGQAAGVKTIKLPADADHDFARPPAVGLPTAEANSLAEAARIILGITDAEADLVSETAETVDEQAEEPPDETMEEPSSEEVSEVTETQESAQVEDAAPPEENIEDMEEAQASEDVEAVGVLEQVPDEQPSDEPEPETAEEEPVVAPEGASRLAAMAGQCARCGQDVSESDLADGKAGERDGFLLCSECLARHPRESAGAFPSGEEDLLRSMLVELRRLNRARQISGLTWLRMLAYIVQAGALFC</sequence>
<feature type="non-terminal residue" evidence="2">
    <location>
        <position position="1"/>
    </location>
</feature>
<accession>X0SYZ5</accession>
<dbReference type="SUPFAM" id="SSF56784">
    <property type="entry name" value="HAD-like"/>
    <property type="match status" value="1"/>
</dbReference>
<feature type="region of interest" description="Disordered" evidence="1">
    <location>
        <begin position="162"/>
        <end position="181"/>
    </location>
</feature>
<comment type="caution">
    <text evidence="2">The sequence shown here is derived from an EMBL/GenBank/DDBJ whole genome shotgun (WGS) entry which is preliminary data.</text>
</comment>
<organism evidence="2">
    <name type="scientific">marine sediment metagenome</name>
    <dbReference type="NCBI Taxonomy" id="412755"/>
    <lineage>
        <taxon>unclassified sequences</taxon>
        <taxon>metagenomes</taxon>
        <taxon>ecological metagenomes</taxon>
    </lineage>
</organism>
<dbReference type="EMBL" id="BARS01016253">
    <property type="protein sequence ID" value="GAF86194.1"/>
    <property type="molecule type" value="Genomic_DNA"/>
</dbReference>
<evidence type="ECO:0000313" key="2">
    <source>
        <dbReference type="EMBL" id="GAF86194.1"/>
    </source>
</evidence>
<dbReference type="PANTHER" id="PTHR42891">
    <property type="entry name" value="D-GLYCERO-BETA-D-MANNO-HEPTOSE-1,7-BISPHOSPHATE 7-PHOSPHATASE"/>
    <property type="match status" value="1"/>
</dbReference>
<reference evidence="2" key="1">
    <citation type="journal article" date="2014" name="Front. Microbiol.">
        <title>High frequency of phylogenetically diverse reductive dehalogenase-homologous genes in deep subseafloor sedimentary metagenomes.</title>
        <authorList>
            <person name="Kawai M."/>
            <person name="Futagami T."/>
            <person name="Toyoda A."/>
            <person name="Takaki Y."/>
            <person name="Nishi S."/>
            <person name="Hori S."/>
            <person name="Arai W."/>
            <person name="Tsubouchi T."/>
            <person name="Morono Y."/>
            <person name="Uchiyama I."/>
            <person name="Ito T."/>
            <person name="Fujiyama A."/>
            <person name="Inagaki F."/>
            <person name="Takami H."/>
        </authorList>
    </citation>
    <scope>NUCLEOTIDE SEQUENCE</scope>
    <source>
        <strain evidence="2">Expedition CK06-06</strain>
    </source>
</reference>
<dbReference type="AlphaFoldDB" id="X0SYZ5"/>
<gene>
    <name evidence="2" type="ORF">S01H1_26780</name>
</gene>
<feature type="non-terminal residue" evidence="2">
    <location>
        <position position="281"/>
    </location>
</feature>
<dbReference type="InterPro" id="IPR023214">
    <property type="entry name" value="HAD_sf"/>
</dbReference>
<feature type="region of interest" description="Disordered" evidence="1">
    <location>
        <begin position="94"/>
        <end position="149"/>
    </location>
</feature>
<dbReference type="GO" id="GO:0016791">
    <property type="term" value="F:phosphatase activity"/>
    <property type="evidence" value="ECO:0007669"/>
    <property type="project" value="InterPro"/>
</dbReference>
<feature type="compositionally biased region" description="Acidic residues" evidence="1">
    <location>
        <begin position="94"/>
        <end position="120"/>
    </location>
</feature>
<dbReference type="PANTHER" id="PTHR42891:SF1">
    <property type="entry name" value="D-GLYCERO-BETA-D-MANNO-HEPTOSE-1,7-BISPHOSPHATE 7-PHOSPHATASE"/>
    <property type="match status" value="1"/>
</dbReference>
<dbReference type="Pfam" id="PF13242">
    <property type="entry name" value="Hydrolase_like"/>
    <property type="match status" value="1"/>
</dbReference>